<feature type="signal peptide" evidence="7">
    <location>
        <begin position="1"/>
        <end position="15"/>
    </location>
</feature>
<dbReference type="SUPFAM" id="SSF46626">
    <property type="entry name" value="Cytochrome c"/>
    <property type="match status" value="1"/>
</dbReference>
<comment type="caution">
    <text evidence="9">The sequence shown here is derived from an EMBL/GenBank/DDBJ whole genome shotgun (WGS) entry which is preliminary data.</text>
</comment>
<keyword evidence="10" id="KW-1185">Reference proteome</keyword>
<keyword evidence="2 6" id="KW-0349">Heme</keyword>
<organism evidence="9 10">
    <name type="scientific">Aquibacillus halophilus</name>
    <dbReference type="NCBI Taxonomy" id="930132"/>
    <lineage>
        <taxon>Bacteria</taxon>
        <taxon>Bacillati</taxon>
        <taxon>Bacillota</taxon>
        <taxon>Bacilli</taxon>
        <taxon>Bacillales</taxon>
        <taxon>Bacillaceae</taxon>
        <taxon>Aquibacillus</taxon>
    </lineage>
</organism>
<evidence type="ECO:0000256" key="4">
    <source>
        <dbReference type="ARBA" id="ARBA00022982"/>
    </source>
</evidence>
<name>A0A6A8DGG9_9BACI</name>
<evidence type="ECO:0000256" key="7">
    <source>
        <dbReference type="SAM" id="SignalP"/>
    </source>
</evidence>
<dbReference type="EMBL" id="WJNG01000003">
    <property type="protein sequence ID" value="MRH41987.1"/>
    <property type="molecule type" value="Genomic_DNA"/>
</dbReference>
<dbReference type="InterPro" id="IPR009056">
    <property type="entry name" value="Cyt_c-like_dom"/>
</dbReference>
<evidence type="ECO:0000256" key="3">
    <source>
        <dbReference type="ARBA" id="ARBA00022723"/>
    </source>
</evidence>
<dbReference type="OrthoDB" id="7933886at2"/>
<feature type="chain" id="PRO_5039635635" evidence="7">
    <location>
        <begin position="16"/>
        <end position="99"/>
    </location>
</feature>
<keyword evidence="5 6" id="KW-0408">Iron</keyword>
<sequence>MRMSIIMLFFGAVLALSGCGSSSSEESKDPAEVAFRQNCASCHGGDLSGGAGPSLESIGSKYSKEEILDIIHNGIGAMTAGKARGEDAELIATWLAAKK</sequence>
<keyword evidence="1" id="KW-0813">Transport</keyword>
<dbReference type="RefSeq" id="WP_153735644.1">
    <property type="nucleotide sequence ID" value="NZ_WJNG01000003.1"/>
</dbReference>
<keyword evidence="4" id="KW-0249">Electron transport</keyword>
<keyword evidence="7" id="KW-0732">Signal</keyword>
<dbReference type="GO" id="GO:0020037">
    <property type="term" value="F:heme binding"/>
    <property type="evidence" value="ECO:0007669"/>
    <property type="project" value="InterPro"/>
</dbReference>
<dbReference type="PANTHER" id="PTHR37823">
    <property type="entry name" value="CYTOCHROME C-553-LIKE"/>
    <property type="match status" value="1"/>
</dbReference>
<proteinExistence type="predicted"/>
<dbReference type="PROSITE" id="PS51007">
    <property type="entry name" value="CYTC"/>
    <property type="match status" value="1"/>
</dbReference>
<evidence type="ECO:0000313" key="9">
    <source>
        <dbReference type="EMBL" id="MRH41987.1"/>
    </source>
</evidence>
<dbReference type="Pfam" id="PF13442">
    <property type="entry name" value="Cytochrome_CBB3"/>
    <property type="match status" value="1"/>
</dbReference>
<accession>A0A6A8DGG9</accession>
<evidence type="ECO:0000259" key="8">
    <source>
        <dbReference type="PROSITE" id="PS51007"/>
    </source>
</evidence>
<evidence type="ECO:0000256" key="1">
    <source>
        <dbReference type="ARBA" id="ARBA00022448"/>
    </source>
</evidence>
<dbReference type="GO" id="GO:0046872">
    <property type="term" value="F:metal ion binding"/>
    <property type="evidence" value="ECO:0007669"/>
    <property type="project" value="UniProtKB-KW"/>
</dbReference>
<dbReference type="InterPro" id="IPR051811">
    <property type="entry name" value="Cytochrome_c550/c551-like"/>
</dbReference>
<dbReference type="GO" id="GO:0009055">
    <property type="term" value="F:electron transfer activity"/>
    <property type="evidence" value="ECO:0007669"/>
    <property type="project" value="InterPro"/>
</dbReference>
<dbReference type="Gene3D" id="1.10.760.10">
    <property type="entry name" value="Cytochrome c-like domain"/>
    <property type="match status" value="1"/>
</dbReference>
<dbReference type="AlphaFoldDB" id="A0A6A8DGG9"/>
<feature type="domain" description="Cytochrome c" evidence="8">
    <location>
        <begin position="26"/>
        <end position="99"/>
    </location>
</feature>
<keyword evidence="3 6" id="KW-0479">Metal-binding</keyword>
<dbReference type="Proteomes" id="UP000799092">
    <property type="component" value="Unassembled WGS sequence"/>
</dbReference>
<dbReference type="InterPro" id="IPR036909">
    <property type="entry name" value="Cyt_c-like_dom_sf"/>
</dbReference>
<protein>
    <submittedName>
        <fullName evidence="9">C-type cytochrome</fullName>
    </submittedName>
</protein>
<reference evidence="9" key="1">
    <citation type="submission" date="2019-11" db="EMBL/GenBank/DDBJ databases">
        <authorList>
            <person name="Li J."/>
        </authorList>
    </citation>
    <scope>NUCLEOTIDE SEQUENCE</scope>
    <source>
        <strain evidence="9">B6B</strain>
    </source>
</reference>
<evidence type="ECO:0000313" key="10">
    <source>
        <dbReference type="Proteomes" id="UP000799092"/>
    </source>
</evidence>
<gene>
    <name evidence="9" type="ORF">GH741_04770</name>
</gene>
<dbReference type="PROSITE" id="PS51257">
    <property type="entry name" value="PROKAR_LIPOPROTEIN"/>
    <property type="match status" value="1"/>
</dbReference>
<evidence type="ECO:0000256" key="2">
    <source>
        <dbReference type="ARBA" id="ARBA00022617"/>
    </source>
</evidence>
<dbReference type="PANTHER" id="PTHR37823:SF4">
    <property type="entry name" value="MENAQUINOL-CYTOCHROME C REDUCTASE CYTOCHROME B_C SUBUNIT"/>
    <property type="match status" value="1"/>
</dbReference>
<evidence type="ECO:0000256" key="5">
    <source>
        <dbReference type="ARBA" id="ARBA00023004"/>
    </source>
</evidence>
<evidence type="ECO:0000256" key="6">
    <source>
        <dbReference type="PROSITE-ProRule" id="PRU00433"/>
    </source>
</evidence>